<dbReference type="AlphaFoldDB" id="A0A7W4VK13"/>
<feature type="region of interest" description="Disordered" evidence="1">
    <location>
        <begin position="221"/>
        <end position="270"/>
    </location>
</feature>
<name>A0A7W4VK13_9HYPH</name>
<dbReference type="Proteomes" id="UP000532010">
    <property type="component" value="Unassembled WGS sequence"/>
</dbReference>
<organism evidence="2 3">
    <name type="scientific">Microvirga lupini</name>
    <dbReference type="NCBI Taxonomy" id="420324"/>
    <lineage>
        <taxon>Bacteria</taxon>
        <taxon>Pseudomonadati</taxon>
        <taxon>Pseudomonadota</taxon>
        <taxon>Alphaproteobacteria</taxon>
        <taxon>Hyphomicrobiales</taxon>
        <taxon>Methylobacteriaceae</taxon>
        <taxon>Microvirga</taxon>
    </lineage>
</organism>
<comment type="caution">
    <text evidence="2">The sequence shown here is derived from an EMBL/GenBank/DDBJ whole genome shotgun (WGS) entry which is preliminary data.</text>
</comment>
<gene>
    <name evidence="2" type="ORF">FHR70_001663</name>
</gene>
<reference evidence="2 3" key="1">
    <citation type="submission" date="2020-08" db="EMBL/GenBank/DDBJ databases">
        <title>The Agave Microbiome: Exploring the role of microbial communities in plant adaptations to desert environments.</title>
        <authorList>
            <person name="Partida-Martinez L.P."/>
        </authorList>
    </citation>
    <scope>NUCLEOTIDE SEQUENCE [LARGE SCALE GENOMIC DNA]</scope>
    <source>
        <strain evidence="2 3">AT3.9</strain>
    </source>
</reference>
<evidence type="ECO:0000313" key="3">
    <source>
        <dbReference type="Proteomes" id="UP000532010"/>
    </source>
</evidence>
<dbReference type="RefSeq" id="WP_246407950.1">
    <property type="nucleotide sequence ID" value="NZ_JACHWB010000002.1"/>
</dbReference>
<evidence type="ECO:0000313" key="2">
    <source>
        <dbReference type="EMBL" id="MBB3018609.1"/>
    </source>
</evidence>
<accession>A0A7W4VK13</accession>
<feature type="compositionally biased region" description="Basic residues" evidence="1">
    <location>
        <begin position="256"/>
        <end position="270"/>
    </location>
</feature>
<protein>
    <submittedName>
        <fullName evidence="2">Uncharacterized protein</fullName>
    </submittedName>
</protein>
<sequence length="270" mass="29912">MAQMTEILEELSRLTGRHPEAMNHVMRTLRTSGHVETGRRGVTSNVSAKSATSLLIACLSGVQPADTPRAVEVFTGLRPLRKGGFGQGIAALELIAKADTFGQALQELLWLGPHLKREAMTLLALIFDKVPADQLLDLRFFEIELLLQRQPAPYAKLSLEAVNENGVYTHCFSQEWICDSSKLMSGFYAPEMKAQTDLKTQTSISHRSIFRIGDLLAADSTEEQSHDEVARTEGKAVEEDRRHAAAAAHGRERKPGSQHHRGVNIRLPQR</sequence>
<evidence type="ECO:0000256" key="1">
    <source>
        <dbReference type="SAM" id="MobiDB-lite"/>
    </source>
</evidence>
<feature type="compositionally biased region" description="Basic and acidic residues" evidence="1">
    <location>
        <begin position="223"/>
        <end position="255"/>
    </location>
</feature>
<proteinExistence type="predicted"/>
<dbReference type="EMBL" id="JACHWB010000002">
    <property type="protein sequence ID" value="MBB3018609.1"/>
    <property type="molecule type" value="Genomic_DNA"/>
</dbReference>
<keyword evidence="3" id="KW-1185">Reference proteome</keyword>